<name>A0A7S1ZSP3_9STRA</name>
<dbReference type="AlphaFoldDB" id="A0A7S1ZSP3"/>
<feature type="region of interest" description="Disordered" evidence="1">
    <location>
        <begin position="40"/>
        <end position="62"/>
    </location>
</feature>
<protein>
    <submittedName>
        <fullName evidence="2">Uncharacterized protein</fullName>
    </submittedName>
</protein>
<proteinExistence type="predicted"/>
<organism evidence="2">
    <name type="scientific">Ditylum brightwellii</name>
    <dbReference type="NCBI Taxonomy" id="49249"/>
    <lineage>
        <taxon>Eukaryota</taxon>
        <taxon>Sar</taxon>
        <taxon>Stramenopiles</taxon>
        <taxon>Ochrophyta</taxon>
        <taxon>Bacillariophyta</taxon>
        <taxon>Mediophyceae</taxon>
        <taxon>Lithodesmiophycidae</taxon>
        <taxon>Lithodesmiales</taxon>
        <taxon>Lithodesmiaceae</taxon>
        <taxon>Ditylum</taxon>
    </lineage>
</organism>
<sequence length="145" mass="15919">MPRSGLRRPVVWSVVLCLQRRLKYLLRPRRAVRDQGGNAEALGMVDAPPPAAGGARDGDNHTVDGHYPLHRGVDVLDLGFPAELLPDRGRHLPGRAECPPVPIVVQQCPPLDMRDHHHGRDATDLPHCVQVRARLCEILPGLGGR</sequence>
<evidence type="ECO:0000256" key="1">
    <source>
        <dbReference type="SAM" id="MobiDB-lite"/>
    </source>
</evidence>
<gene>
    <name evidence="2" type="ORF">DBRI1063_LOCUS19969</name>
</gene>
<accession>A0A7S1ZSP3</accession>
<evidence type="ECO:0000313" key="2">
    <source>
        <dbReference type="EMBL" id="CAD9347598.1"/>
    </source>
</evidence>
<dbReference type="EMBL" id="HBGN01031011">
    <property type="protein sequence ID" value="CAD9347598.1"/>
    <property type="molecule type" value="Transcribed_RNA"/>
</dbReference>
<reference evidence="2" key="1">
    <citation type="submission" date="2021-01" db="EMBL/GenBank/DDBJ databases">
        <authorList>
            <person name="Corre E."/>
            <person name="Pelletier E."/>
            <person name="Niang G."/>
            <person name="Scheremetjew M."/>
            <person name="Finn R."/>
            <person name="Kale V."/>
            <person name="Holt S."/>
            <person name="Cochrane G."/>
            <person name="Meng A."/>
            <person name="Brown T."/>
            <person name="Cohen L."/>
        </authorList>
    </citation>
    <scope>NUCLEOTIDE SEQUENCE</scope>
    <source>
        <strain evidence="2">Pop2</strain>
    </source>
</reference>